<dbReference type="Gramene" id="Zm00001eb040020_T001">
    <property type="protein sequence ID" value="Zm00001eb040020_P001"/>
    <property type="gene ID" value="Zm00001eb040020"/>
</dbReference>
<evidence type="ECO:0000313" key="3">
    <source>
        <dbReference type="Proteomes" id="UP000007305"/>
    </source>
</evidence>
<dbReference type="EnsemblPlants" id="Zm00001eb040020_T001">
    <property type="protein sequence ID" value="Zm00001eb040020_P001"/>
    <property type="gene ID" value="Zm00001eb040020"/>
</dbReference>
<dbReference type="InParanoid" id="A0A804LVN4"/>
<dbReference type="AlphaFoldDB" id="A0A804LVN4"/>
<feature type="compositionally biased region" description="Basic residues" evidence="1">
    <location>
        <begin position="48"/>
        <end position="58"/>
    </location>
</feature>
<accession>A0A804LVN4</accession>
<reference evidence="2" key="2">
    <citation type="submission" date="2019-07" db="EMBL/GenBank/DDBJ databases">
        <authorList>
            <person name="Seetharam A."/>
            <person name="Woodhouse M."/>
            <person name="Cannon E."/>
        </authorList>
    </citation>
    <scope>NUCLEOTIDE SEQUENCE [LARGE SCALE GENOMIC DNA]</scope>
    <source>
        <strain evidence="2">cv. B73</strain>
    </source>
</reference>
<protein>
    <submittedName>
        <fullName evidence="2">Uncharacterized protein</fullName>
    </submittedName>
</protein>
<sequence>MADGSEAGGPRIVFADAVFADASLKLKPAFEEVAVGKYRGPRSTPSTSRKRPQKLLLK</sequence>
<organism evidence="2 3">
    <name type="scientific">Zea mays</name>
    <name type="common">Maize</name>
    <dbReference type="NCBI Taxonomy" id="4577"/>
    <lineage>
        <taxon>Eukaryota</taxon>
        <taxon>Viridiplantae</taxon>
        <taxon>Streptophyta</taxon>
        <taxon>Embryophyta</taxon>
        <taxon>Tracheophyta</taxon>
        <taxon>Spermatophyta</taxon>
        <taxon>Magnoliopsida</taxon>
        <taxon>Liliopsida</taxon>
        <taxon>Poales</taxon>
        <taxon>Poaceae</taxon>
        <taxon>PACMAD clade</taxon>
        <taxon>Panicoideae</taxon>
        <taxon>Andropogonodae</taxon>
        <taxon>Andropogoneae</taxon>
        <taxon>Tripsacinae</taxon>
        <taxon>Zea</taxon>
    </lineage>
</organism>
<feature type="region of interest" description="Disordered" evidence="1">
    <location>
        <begin position="38"/>
        <end position="58"/>
    </location>
</feature>
<reference evidence="2" key="3">
    <citation type="submission" date="2021-05" db="UniProtKB">
        <authorList>
            <consortium name="EnsemblPlants"/>
        </authorList>
    </citation>
    <scope>IDENTIFICATION</scope>
    <source>
        <strain evidence="2">cv. B73</strain>
    </source>
</reference>
<dbReference type="FunCoup" id="A0A804LVN4">
    <property type="interactions" value="473"/>
</dbReference>
<evidence type="ECO:0000256" key="1">
    <source>
        <dbReference type="SAM" id="MobiDB-lite"/>
    </source>
</evidence>
<name>A0A804LVN4_MAIZE</name>
<evidence type="ECO:0000313" key="2">
    <source>
        <dbReference type="EnsemblPlants" id="Zm00001eb040020_P001"/>
    </source>
</evidence>
<keyword evidence="3" id="KW-1185">Reference proteome</keyword>
<dbReference type="Proteomes" id="UP000007305">
    <property type="component" value="Chromosome 1"/>
</dbReference>
<reference evidence="3" key="1">
    <citation type="submission" date="2015-12" db="EMBL/GenBank/DDBJ databases">
        <title>Update maize B73 reference genome by single molecule sequencing technologies.</title>
        <authorList>
            <consortium name="Maize Genome Sequencing Project"/>
            <person name="Ware D."/>
        </authorList>
    </citation>
    <scope>NUCLEOTIDE SEQUENCE [LARGE SCALE GENOMIC DNA]</scope>
    <source>
        <strain evidence="3">cv. B73</strain>
    </source>
</reference>
<proteinExistence type="predicted"/>